<dbReference type="Pfam" id="PF12836">
    <property type="entry name" value="HHH_3"/>
    <property type="match status" value="2"/>
</dbReference>
<dbReference type="SUPFAM" id="SSF47781">
    <property type="entry name" value="RuvA domain 2-like"/>
    <property type="match status" value="3"/>
</dbReference>
<dbReference type="Gene3D" id="1.10.150.280">
    <property type="entry name" value="AF1531-like domain"/>
    <property type="match status" value="2"/>
</dbReference>
<evidence type="ECO:0000313" key="1">
    <source>
        <dbReference type="EMBL" id="MET6998524.1"/>
    </source>
</evidence>
<comment type="caution">
    <text evidence="1">The sequence shown here is derived from an EMBL/GenBank/DDBJ whole genome shotgun (WGS) entry which is preliminary data.</text>
</comment>
<dbReference type="PANTHER" id="PTHR21180:SF32">
    <property type="entry name" value="ENDONUCLEASE_EXONUCLEASE_PHOSPHATASE FAMILY DOMAIN-CONTAINING PROTEIN 1"/>
    <property type="match status" value="1"/>
</dbReference>
<name>A0ABV2T8R1_9BACT</name>
<sequence length="321" mass="36234">MRPSFFRSYFQFSKAERTGLLVLLAFIAFSWCLPVVGSFFSPPVATDTTGFAAAVTTFEQQLATALHKSPARTNNHSGDLSALPVSNTPALFYFNPNTLPANDWERLGVPPRTIRTIQNYIRKGGRFHKQEDLQKIYGLSPVVYQRLVSYVRIPDEAKVPAGLKKSRVDSFRTGNRPAFFSSRERPPLPLIAINTADTLSWQALPGIGPVLARRIVTFRERLGGFYAIAQVAETYGLPDTTFKKIQALLRLDNGLLRKIDINHTDEKSLADHPYISQKLAGLIVRYRNAHGPFSQLDDLRSIPLVDEIIYRKIEHYIQIKF</sequence>
<gene>
    <name evidence="1" type="ORF">ABR189_14165</name>
</gene>
<organism evidence="1 2">
    <name type="scientific">Chitinophaga defluvii</name>
    <dbReference type="NCBI Taxonomy" id="3163343"/>
    <lineage>
        <taxon>Bacteria</taxon>
        <taxon>Pseudomonadati</taxon>
        <taxon>Bacteroidota</taxon>
        <taxon>Chitinophagia</taxon>
        <taxon>Chitinophagales</taxon>
        <taxon>Chitinophagaceae</taxon>
        <taxon>Chitinophaga</taxon>
    </lineage>
</organism>
<accession>A0ABV2T8R1</accession>
<dbReference type="InterPro" id="IPR051675">
    <property type="entry name" value="Endo/Exo/Phosphatase_dom_1"/>
</dbReference>
<proteinExistence type="predicted"/>
<keyword evidence="2" id="KW-1185">Reference proteome</keyword>
<evidence type="ECO:0000313" key="2">
    <source>
        <dbReference type="Proteomes" id="UP001549749"/>
    </source>
</evidence>
<dbReference type="InterPro" id="IPR010994">
    <property type="entry name" value="RuvA_2-like"/>
</dbReference>
<dbReference type="RefSeq" id="WP_354661168.1">
    <property type="nucleotide sequence ID" value="NZ_JBEXAC010000002.1"/>
</dbReference>
<dbReference type="PANTHER" id="PTHR21180">
    <property type="entry name" value="ENDONUCLEASE/EXONUCLEASE/PHOSPHATASE FAMILY DOMAIN-CONTAINING PROTEIN 1"/>
    <property type="match status" value="1"/>
</dbReference>
<dbReference type="Proteomes" id="UP001549749">
    <property type="component" value="Unassembled WGS sequence"/>
</dbReference>
<dbReference type="EMBL" id="JBEXAC010000002">
    <property type="protein sequence ID" value="MET6998524.1"/>
    <property type="molecule type" value="Genomic_DNA"/>
</dbReference>
<reference evidence="1 2" key="1">
    <citation type="submission" date="2024-06" db="EMBL/GenBank/DDBJ databases">
        <title>Chitinophaga defluvii sp. nov., isolated from municipal sewage.</title>
        <authorList>
            <person name="Zhang L."/>
        </authorList>
    </citation>
    <scope>NUCLEOTIDE SEQUENCE [LARGE SCALE GENOMIC DNA]</scope>
    <source>
        <strain evidence="1 2">H8</strain>
    </source>
</reference>
<protein>
    <submittedName>
        <fullName evidence="1">Helix-hairpin-helix domain-containing protein</fullName>
    </submittedName>
</protein>